<dbReference type="GO" id="GO:0006749">
    <property type="term" value="P:glutathione metabolic process"/>
    <property type="evidence" value="ECO:0007669"/>
    <property type="project" value="TreeGrafter"/>
</dbReference>
<dbReference type="InterPro" id="IPR040079">
    <property type="entry name" value="Glutathione_S-Trfase"/>
</dbReference>
<dbReference type="PROSITE" id="PS50404">
    <property type="entry name" value="GST_NTER"/>
    <property type="match status" value="1"/>
</dbReference>
<keyword evidence="3" id="KW-1185">Reference proteome</keyword>
<accession>A0A6J1MQ58</accession>
<dbReference type="InterPro" id="IPR036249">
    <property type="entry name" value="Thioredoxin-like_sf"/>
</dbReference>
<dbReference type="GO" id="GO:0004364">
    <property type="term" value="F:glutathione transferase activity"/>
    <property type="evidence" value="ECO:0007669"/>
    <property type="project" value="TreeGrafter"/>
</dbReference>
<reference evidence="4" key="1">
    <citation type="submission" date="2025-08" db="UniProtKB">
        <authorList>
            <consortium name="RefSeq"/>
        </authorList>
    </citation>
    <scope>IDENTIFICATION</scope>
</reference>
<name>A0A6J1MQ58_BICAN</name>
<evidence type="ECO:0000313" key="4">
    <source>
        <dbReference type="RefSeq" id="XP_023936594.2"/>
    </source>
</evidence>
<dbReference type="SFLD" id="SFLDG00358">
    <property type="entry name" value="Main_(cytGST)"/>
    <property type="match status" value="1"/>
</dbReference>
<dbReference type="InterPro" id="IPR004045">
    <property type="entry name" value="Glutathione_S-Trfase_N"/>
</dbReference>
<gene>
    <name evidence="4" type="primary">LOC112044848</name>
</gene>
<dbReference type="RefSeq" id="XP_023936594.2">
    <property type="nucleotide sequence ID" value="XM_024080826.2"/>
</dbReference>
<evidence type="ECO:0000313" key="3">
    <source>
        <dbReference type="Proteomes" id="UP001652582"/>
    </source>
</evidence>
<dbReference type="InterPro" id="IPR004046">
    <property type="entry name" value="GST_C"/>
</dbReference>
<protein>
    <submittedName>
        <fullName evidence="4">Glutathione S-transferase E14 isoform X1</fullName>
    </submittedName>
</protein>
<dbReference type="InterPro" id="IPR010987">
    <property type="entry name" value="Glutathione-S-Trfase_C-like"/>
</dbReference>
<dbReference type="Gene3D" id="3.40.30.10">
    <property type="entry name" value="Glutaredoxin"/>
    <property type="match status" value="1"/>
</dbReference>
<organism evidence="3 4">
    <name type="scientific">Bicyclus anynana</name>
    <name type="common">Squinting bush brown butterfly</name>
    <dbReference type="NCBI Taxonomy" id="110368"/>
    <lineage>
        <taxon>Eukaryota</taxon>
        <taxon>Metazoa</taxon>
        <taxon>Ecdysozoa</taxon>
        <taxon>Arthropoda</taxon>
        <taxon>Hexapoda</taxon>
        <taxon>Insecta</taxon>
        <taxon>Pterygota</taxon>
        <taxon>Neoptera</taxon>
        <taxon>Endopterygota</taxon>
        <taxon>Lepidoptera</taxon>
        <taxon>Glossata</taxon>
        <taxon>Ditrysia</taxon>
        <taxon>Papilionoidea</taxon>
        <taxon>Nymphalidae</taxon>
        <taxon>Satyrinae</taxon>
        <taxon>Satyrini</taxon>
        <taxon>Mycalesina</taxon>
        <taxon>Bicyclus</taxon>
    </lineage>
</organism>
<dbReference type="KEGG" id="bany:112044848"/>
<dbReference type="Pfam" id="PF13417">
    <property type="entry name" value="GST_N_3"/>
    <property type="match status" value="1"/>
</dbReference>
<sequence>MLKLRFVNKNMCIKFLQYCHYGTIENLAINKPTLYGDEISPPVRFIMMTASILGIDLNFYKIDLFKNENKSEYFTKINPLQKVPVLMVGDISICDSHAIAIYLCHICNGSSLYPNEPLLRAKINQMLFFNSSTLFRIDSEILSAYFSQQWPVNDKKIEEWLLALDYLEYNLNKNIWLNGTKMYLADICTFPVVTSMAQLFVLTDRHPKVRQWIKKFENYPFYEINKKGLSDLQNFIDVIKNGKS</sequence>
<dbReference type="GeneID" id="112044848"/>
<dbReference type="SUPFAM" id="SSF47616">
    <property type="entry name" value="GST C-terminal domain-like"/>
    <property type="match status" value="1"/>
</dbReference>
<feature type="domain" description="GST C-terminal" evidence="2">
    <location>
        <begin position="116"/>
        <end position="238"/>
    </location>
</feature>
<dbReference type="PROSITE" id="PS50405">
    <property type="entry name" value="GST_CTER"/>
    <property type="match status" value="1"/>
</dbReference>
<dbReference type="Proteomes" id="UP001652582">
    <property type="component" value="Chromosome 20"/>
</dbReference>
<dbReference type="Gene3D" id="1.20.1050.10">
    <property type="match status" value="1"/>
</dbReference>
<dbReference type="SUPFAM" id="SSF52833">
    <property type="entry name" value="Thioredoxin-like"/>
    <property type="match status" value="1"/>
</dbReference>
<evidence type="ECO:0000259" key="2">
    <source>
        <dbReference type="PROSITE" id="PS50405"/>
    </source>
</evidence>
<dbReference type="AlphaFoldDB" id="A0A6J1MQ58"/>
<dbReference type="SFLD" id="SFLDS00019">
    <property type="entry name" value="Glutathione_Transferase_(cytos"/>
    <property type="match status" value="1"/>
</dbReference>
<dbReference type="PANTHER" id="PTHR43969:SF5">
    <property type="entry name" value="GLUTATHIONE S-TRANSFERASE E14"/>
    <property type="match status" value="1"/>
</dbReference>
<dbReference type="OrthoDB" id="422574at2759"/>
<proteinExistence type="predicted"/>
<feature type="domain" description="GST N-terminal" evidence="1">
    <location>
        <begin position="30"/>
        <end position="111"/>
    </location>
</feature>
<dbReference type="PANTHER" id="PTHR43969">
    <property type="entry name" value="GLUTATHIONE S TRANSFERASE D10, ISOFORM A-RELATED"/>
    <property type="match status" value="1"/>
</dbReference>
<evidence type="ECO:0000259" key="1">
    <source>
        <dbReference type="PROSITE" id="PS50404"/>
    </source>
</evidence>
<dbReference type="InterPro" id="IPR036282">
    <property type="entry name" value="Glutathione-S-Trfase_C_sf"/>
</dbReference>
<dbReference type="Pfam" id="PF00043">
    <property type="entry name" value="GST_C"/>
    <property type="match status" value="1"/>
</dbReference>